<evidence type="ECO:0000313" key="2">
    <source>
        <dbReference type="EMBL" id="MFH4981313.1"/>
    </source>
</evidence>
<dbReference type="Pfam" id="PF00646">
    <property type="entry name" value="F-box"/>
    <property type="match status" value="1"/>
</dbReference>
<name>A0ABD6EW77_9BILA</name>
<dbReference type="SUPFAM" id="SSF81383">
    <property type="entry name" value="F-box domain"/>
    <property type="match status" value="1"/>
</dbReference>
<dbReference type="InterPro" id="IPR001810">
    <property type="entry name" value="F-box_dom"/>
</dbReference>
<dbReference type="EMBL" id="JBGFUD010006978">
    <property type="protein sequence ID" value="MFH4981313.1"/>
    <property type="molecule type" value="Genomic_DNA"/>
</dbReference>
<gene>
    <name evidence="2" type="ORF">AB6A40_008022</name>
</gene>
<accession>A0ABD6EW77</accession>
<keyword evidence="3" id="KW-1185">Reference proteome</keyword>
<evidence type="ECO:0000259" key="1">
    <source>
        <dbReference type="PROSITE" id="PS50181"/>
    </source>
</evidence>
<dbReference type="PROSITE" id="PS50181">
    <property type="entry name" value="FBOX"/>
    <property type="match status" value="1"/>
</dbReference>
<protein>
    <recommendedName>
        <fullName evidence="1">F-box domain-containing protein</fullName>
    </recommendedName>
</protein>
<dbReference type="AlphaFoldDB" id="A0ABD6EW77"/>
<reference evidence="2 3" key="1">
    <citation type="submission" date="2024-08" db="EMBL/GenBank/DDBJ databases">
        <title>Gnathostoma spinigerum genome.</title>
        <authorList>
            <person name="Gonzalez-Bertolin B."/>
            <person name="Monzon S."/>
            <person name="Zaballos A."/>
            <person name="Jimenez P."/>
            <person name="Dekumyoy P."/>
            <person name="Varona S."/>
            <person name="Cuesta I."/>
            <person name="Sumanam S."/>
            <person name="Adisakwattana P."/>
            <person name="Gasser R.B."/>
            <person name="Hernandez-Gonzalez A."/>
            <person name="Young N.D."/>
            <person name="Perteguer M.J."/>
        </authorList>
    </citation>
    <scope>NUCLEOTIDE SEQUENCE [LARGE SCALE GENOMIC DNA]</scope>
    <source>
        <strain evidence="2">AL3</strain>
        <tissue evidence="2">Liver</tissue>
    </source>
</reference>
<dbReference type="CDD" id="cd09917">
    <property type="entry name" value="F-box_SF"/>
    <property type="match status" value="1"/>
</dbReference>
<dbReference type="Proteomes" id="UP001608902">
    <property type="component" value="Unassembled WGS sequence"/>
</dbReference>
<feature type="domain" description="F-box" evidence="1">
    <location>
        <begin position="43"/>
        <end position="87"/>
    </location>
</feature>
<comment type="caution">
    <text evidence="2">The sequence shown here is derived from an EMBL/GenBank/DDBJ whole genome shotgun (WGS) entry which is preliminary data.</text>
</comment>
<proteinExistence type="predicted"/>
<sequence length="257" mass="30285">MDETPKHLLNRLKHPKRKLRKNSYSRQEPPRKKQCSGLGHPRCFPIQNLPYHLIFEVVQNLSYEDLCSFSISCRQFNKVVSCFWKSQQSFNVHYCFERIFPNVNQFSLRYLHCIRKKMSRILYLIPPNNLRSVDLRPIAILDSHMLDSMAALTKKSPSEIFGAVRYLDLRDILLSFREFQWFAVASPNLTLLRITGKLIDINSFPDRDNSQTKEVAVQRMELEDAVFHLKSNLTWPRLQLITTLHHLFPKLSTLDLQ</sequence>
<evidence type="ECO:0000313" key="3">
    <source>
        <dbReference type="Proteomes" id="UP001608902"/>
    </source>
</evidence>
<organism evidence="2 3">
    <name type="scientific">Gnathostoma spinigerum</name>
    <dbReference type="NCBI Taxonomy" id="75299"/>
    <lineage>
        <taxon>Eukaryota</taxon>
        <taxon>Metazoa</taxon>
        <taxon>Ecdysozoa</taxon>
        <taxon>Nematoda</taxon>
        <taxon>Chromadorea</taxon>
        <taxon>Rhabditida</taxon>
        <taxon>Spirurina</taxon>
        <taxon>Gnathostomatomorpha</taxon>
        <taxon>Gnathostomatoidea</taxon>
        <taxon>Gnathostomatidae</taxon>
        <taxon>Gnathostoma</taxon>
    </lineage>
</organism>
<dbReference type="Gene3D" id="1.20.1280.50">
    <property type="match status" value="1"/>
</dbReference>
<dbReference type="InterPro" id="IPR036047">
    <property type="entry name" value="F-box-like_dom_sf"/>
</dbReference>